<reference evidence="5" key="1">
    <citation type="submission" date="2018-06" db="EMBL/GenBank/DDBJ databases">
        <authorList>
            <person name="Zhirakovskaya E."/>
        </authorList>
    </citation>
    <scope>NUCLEOTIDE SEQUENCE</scope>
</reference>
<organism evidence="5">
    <name type="scientific">hydrothermal vent metagenome</name>
    <dbReference type="NCBI Taxonomy" id="652676"/>
    <lineage>
        <taxon>unclassified sequences</taxon>
        <taxon>metagenomes</taxon>
        <taxon>ecological metagenomes</taxon>
    </lineage>
</organism>
<dbReference type="Pfam" id="PF01804">
    <property type="entry name" value="Penicil_amidase"/>
    <property type="match status" value="1"/>
</dbReference>
<dbReference type="Gene3D" id="1.10.287.150">
    <property type="match status" value="1"/>
</dbReference>
<dbReference type="InterPro" id="IPR029055">
    <property type="entry name" value="Ntn_hydrolases_N"/>
</dbReference>
<dbReference type="InterPro" id="IPR002692">
    <property type="entry name" value="S45"/>
</dbReference>
<dbReference type="InterPro" id="IPR014395">
    <property type="entry name" value="Pen/GL7ACA/AHL_acylase"/>
</dbReference>
<dbReference type="GO" id="GO:0017000">
    <property type="term" value="P:antibiotic biosynthetic process"/>
    <property type="evidence" value="ECO:0007669"/>
    <property type="project" value="InterPro"/>
</dbReference>
<protein>
    <submittedName>
        <fullName evidence="5">Penicillin G acylase</fullName>
        <ecNumber evidence="5">3.5.1.11</ecNumber>
    </submittedName>
</protein>
<evidence type="ECO:0000256" key="3">
    <source>
        <dbReference type="ARBA" id="ARBA00022801"/>
    </source>
</evidence>
<dbReference type="InterPro" id="IPR043147">
    <property type="entry name" value="Penicillin_amidase_A-knob"/>
</dbReference>
<dbReference type="InterPro" id="IPR023343">
    <property type="entry name" value="Penicillin_amidase_dom1"/>
</dbReference>
<dbReference type="Gene3D" id="1.10.1400.10">
    <property type="match status" value="1"/>
</dbReference>
<evidence type="ECO:0000256" key="4">
    <source>
        <dbReference type="ARBA" id="ARBA00023145"/>
    </source>
</evidence>
<dbReference type="EC" id="3.5.1.11" evidence="5"/>
<sequence length="800" mass="89717">MKSGKIYPLILLFIVLMTSNSFQANSISDDRVTIKRDTFGTPHIYARNDYGLFYGYGYVLAEDRLYQLEMLKRSTQGKVAEVLGEEFVAFDKKQRSLFWPADIHAQIANLDDNMQGIFKGFAAGINARITATLKDPENLMPYEFNTNGFKPELWTDYDVVMMFVGSMLLRFGDFNTELENQAFLADLIKAHGKEDAWKIFNAVIPLTNDHAPTTIPKGDWQKMAEHHPLPPQGKAFDMAAYGTPERGHSFSNALVLGPERLKGAKSVLVNGPQFGWYAPAYTYSIGFHTPDWDAVGNAPLGYPLPMFGYNKYITWGSTWGVMDNVDIFRETLNPDNPRQYKHNGTWKDLRAREEVIKVRDGADVTFTALNSLHGPIVHKDKSYAYAKRRGWTGRELETLTGWIEATRAKNHDQWLKAVGKSALNVNWYFADRLGNIGYGSMGAYPVRAKGHDNRLPVSGEGDMDWIAIQPAARNPQKLNPSSHYVANWNNKPGAGVKNPDEWWASWSEADRIKVLDDAVKKAGKMTPDKAWDLMMTASFTDPNAAYFKPLMLSAIAGKKQYNAIEKQLMDWDGSYSAMTGKGSANSDGNSYRHPGNAIFRNWLGEMMTAVLSDDLSGQIGGIVSHATGYGTPEKPTASGLNISVGLKMLYEILQGRGEYDFLNGTSANDLWVSSLDRTIQKLTAQYGPNISGWQLPVPALRFRHVNFLGIPQALPASTRDDMPAMNRGTQNNMTVFTSNGPTGYEVVPPGQSGFINPKGEKAKHFDDQYLMYQNLQKKRTWLYRKDIEAHLERTYTLKIN</sequence>
<evidence type="ECO:0000256" key="2">
    <source>
        <dbReference type="ARBA" id="ARBA00022729"/>
    </source>
</evidence>
<comment type="similarity">
    <text evidence="1">Belongs to the peptidase S45 family.</text>
</comment>
<dbReference type="PANTHER" id="PTHR34218:SF3">
    <property type="entry name" value="ACYL-HOMOSERINE LACTONE ACYLASE PVDQ"/>
    <property type="match status" value="1"/>
</dbReference>
<dbReference type="Gene3D" id="2.30.120.10">
    <property type="match status" value="1"/>
</dbReference>
<keyword evidence="3 5" id="KW-0378">Hydrolase</keyword>
<accession>A0A3B0RUQ6</accession>
<dbReference type="SUPFAM" id="SSF56235">
    <property type="entry name" value="N-terminal nucleophile aminohydrolases (Ntn hydrolases)"/>
    <property type="match status" value="1"/>
</dbReference>
<dbReference type="Gene3D" id="3.60.20.10">
    <property type="entry name" value="Glutamine Phosphoribosylpyrophosphate, subunit 1, domain 1"/>
    <property type="match status" value="1"/>
</dbReference>
<evidence type="ECO:0000313" key="5">
    <source>
        <dbReference type="EMBL" id="VAV97524.1"/>
    </source>
</evidence>
<proteinExistence type="inferred from homology"/>
<dbReference type="GO" id="GO:0008953">
    <property type="term" value="F:penicillin amidase activity"/>
    <property type="evidence" value="ECO:0007669"/>
    <property type="project" value="UniProtKB-EC"/>
</dbReference>
<dbReference type="EMBL" id="UOED01000118">
    <property type="protein sequence ID" value="VAV97524.1"/>
    <property type="molecule type" value="Genomic_DNA"/>
</dbReference>
<dbReference type="AlphaFoldDB" id="A0A3B0RUQ6"/>
<dbReference type="PANTHER" id="PTHR34218">
    <property type="entry name" value="PEPTIDASE S45 PENICILLIN AMIDASE"/>
    <property type="match status" value="1"/>
</dbReference>
<dbReference type="InterPro" id="IPR043146">
    <property type="entry name" value="Penicillin_amidase_N_B-knob"/>
</dbReference>
<keyword evidence="4" id="KW-0865">Zymogen</keyword>
<dbReference type="Gene3D" id="1.10.439.10">
    <property type="entry name" value="Penicillin Amidohydrolase, domain 1"/>
    <property type="match status" value="1"/>
</dbReference>
<gene>
    <name evidence="5" type="ORF">MNBD_ALPHA02-2513</name>
</gene>
<keyword evidence="2" id="KW-0732">Signal</keyword>
<dbReference type="PIRSF" id="PIRSF001227">
    <property type="entry name" value="Pen_acylase"/>
    <property type="match status" value="1"/>
</dbReference>
<evidence type="ECO:0000256" key="1">
    <source>
        <dbReference type="ARBA" id="ARBA00006586"/>
    </source>
</evidence>
<name>A0A3B0RUQ6_9ZZZZ</name>